<dbReference type="EMBL" id="JASDAP010000013">
    <property type="protein sequence ID" value="KAK1892890.1"/>
    <property type="molecule type" value="Genomic_DNA"/>
</dbReference>
<evidence type="ECO:0000256" key="10">
    <source>
        <dbReference type="RuleBase" id="RU000688"/>
    </source>
</evidence>
<evidence type="ECO:0000256" key="3">
    <source>
        <dbReference type="ARBA" id="ARBA00022692"/>
    </source>
</evidence>
<dbReference type="GO" id="GO:0002025">
    <property type="term" value="P:norepinephrine-epinephrine-mediated vasodilation involved in regulation of systemic arterial blood pressure"/>
    <property type="evidence" value="ECO:0007669"/>
    <property type="project" value="TreeGrafter"/>
</dbReference>
<accession>A0AAD9BZJ2</accession>
<feature type="transmembrane region" description="Helical" evidence="12">
    <location>
        <begin position="141"/>
        <end position="161"/>
    </location>
</feature>
<evidence type="ECO:0000256" key="5">
    <source>
        <dbReference type="ARBA" id="ARBA00023040"/>
    </source>
</evidence>
<keyword evidence="6 12" id="KW-0472">Membrane</keyword>
<feature type="region of interest" description="Disordered" evidence="11">
    <location>
        <begin position="384"/>
        <end position="440"/>
    </location>
</feature>
<feature type="compositionally biased region" description="Polar residues" evidence="11">
    <location>
        <begin position="417"/>
        <end position="440"/>
    </location>
</feature>
<feature type="transmembrane region" description="Helical" evidence="12">
    <location>
        <begin position="61"/>
        <end position="87"/>
    </location>
</feature>
<keyword evidence="7" id="KW-1015">Disulfide bond</keyword>
<dbReference type="PANTHER" id="PTHR24248:SF3">
    <property type="entry name" value="BETA-3 ADRENERGIC RECEPTOR"/>
    <property type="match status" value="1"/>
</dbReference>
<keyword evidence="15" id="KW-1185">Reference proteome</keyword>
<dbReference type="GO" id="GO:0005886">
    <property type="term" value="C:plasma membrane"/>
    <property type="evidence" value="ECO:0007669"/>
    <property type="project" value="UniProtKB-SubCell"/>
</dbReference>
<protein>
    <submittedName>
        <fullName evidence="14">Beta-4C adrenergic receptor</fullName>
    </submittedName>
</protein>
<keyword evidence="3 10" id="KW-0812">Transmembrane</keyword>
<evidence type="ECO:0000256" key="8">
    <source>
        <dbReference type="ARBA" id="ARBA00023170"/>
    </source>
</evidence>
<dbReference type="PROSITE" id="PS00237">
    <property type="entry name" value="G_PROTEIN_RECEP_F1_1"/>
    <property type="match status" value="1"/>
</dbReference>
<proteinExistence type="inferred from homology"/>
<dbReference type="PRINTS" id="PR00237">
    <property type="entry name" value="GPCRRHODOPSN"/>
</dbReference>
<comment type="caution">
    <text evidence="14">The sequence shown here is derived from an EMBL/GenBank/DDBJ whole genome shotgun (WGS) entry which is preliminary data.</text>
</comment>
<keyword evidence="5 10" id="KW-0297">G-protein coupled receptor</keyword>
<dbReference type="Pfam" id="PF00001">
    <property type="entry name" value="7tm_1"/>
    <property type="match status" value="1"/>
</dbReference>
<dbReference type="SUPFAM" id="SSF81321">
    <property type="entry name" value="Family A G protein-coupled receptor-like"/>
    <property type="match status" value="1"/>
</dbReference>
<dbReference type="CDD" id="cd15058">
    <property type="entry name" value="7tmA_Beta_AR"/>
    <property type="match status" value="1"/>
</dbReference>
<dbReference type="GO" id="GO:0043410">
    <property type="term" value="P:positive regulation of MAPK cascade"/>
    <property type="evidence" value="ECO:0007669"/>
    <property type="project" value="TreeGrafter"/>
</dbReference>
<evidence type="ECO:0000256" key="9">
    <source>
        <dbReference type="ARBA" id="ARBA00023224"/>
    </source>
</evidence>
<evidence type="ECO:0000256" key="4">
    <source>
        <dbReference type="ARBA" id="ARBA00022989"/>
    </source>
</evidence>
<evidence type="ECO:0000313" key="14">
    <source>
        <dbReference type="EMBL" id="KAK1892890.1"/>
    </source>
</evidence>
<evidence type="ECO:0000256" key="11">
    <source>
        <dbReference type="SAM" id="MobiDB-lite"/>
    </source>
</evidence>
<dbReference type="InterPro" id="IPR017452">
    <property type="entry name" value="GPCR_Rhodpsn_7TM"/>
</dbReference>
<feature type="domain" description="G-protein coupled receptors family 1 profile" evidence="13">
    <location>
        <begin position="41"/>
        <end position="333"/>
    </location>
</feature>
<evidence type="ECO:0000259" key="13">
    <source>
        <dbReference type="PROSITE" id="PS50262"/>
    </source>
</evidence>
<evidence type="ECO:0000256" key="1">
    <source>
        <dbReference type="ARBA" id="ARBA00004651"/>
    </source>
</evidence>
<comment type="subcellular location">
    <subcellularLocation>
        <location evidence="1">Cell membrane</location>
        <topology evidence="1">Multi-pass membrane protein</topology>
    </subcellularLocation>
</comment>
<keyword evidence="9 10" id="KW-0807">Transducer</keyword>
<reference evidence="14" key="1">
    <citation type="submission" date="2023-04" db="EMBL/GenBank/DDBJ databases">
        <title>Chromosome-level genome of Chaenocephalus aceratus.</title>
        <authorList>
            <person name="Park H."/>
        </authorList>
    </citation>
    <scope>NUCLEOTIDE SEQUENCE</scope>
    <source>
        <strain evidence="14">DE</strain>
        <tissue evidence="14">Muscle</tissue>
    </source>
</reference>
<evidence type="ECO:0000256" key="7">
    <source>
        <dbReference type="ARBA" id="ARBA00023157"/>
    </source>
</evidence>
<keyword evidence="4 12" id="KW-1133">Transmembrane helix</keyword>
<dbReference type="Gene3D" id="1.20.1070.10">
    <property type="entry name" value="Rhodopsin 7-helix transmembrane proteins"/>
    <property type="match status" value="1"/>
</dbReference>
<comment type="similarity">
    <text evidence="10">Belongs to the G-protein coupled receptor 1 family.</text>
</comment>
<dbReference type="AlphaFoldDB" id="A0AAD9BZJ2"/>
<feature type="transmembrane region" description="Helical" evidence="12">
    <location>
        <begin position="99"/>
        <end position="120"/>
    </location>
</feature>
<dbReference type="SMART" id="SM01381">
    <property type="entry name" value="7TM_GPCR_Srsx"/>
    <property type="match status" value="1"/>
</dbReference>
<organism evidence="14 15">
    <name type="scientific">Dissostichus eleginoides</name>
    <name type="common">Patagonian toothfish</name>
    <name type="synonym">Dissostichus amissus</name>
    <dbReference type="NCBI Taxonomy" id="100907"/>
    <lineage>
        <taxon>Eukaryota</taxon>
        <taxon>Metazoa</taxon>
        <taxon>Chordata</taxon>
        <taxon>Craniata</taxon>
        <taxon>Vertebrata</taxon>
        <taxon>Euteleostomi</taxon>
        <taxon>Actinopterygii</taxon>
        <taxon>Neopterygii</taxon>
        <taxon>Teleostei</taxon>
        <taxon>Neoteleostei</taxon>
        <taxon>Acanthomorphata</taxon>
        <taxon>Eupercaria</taxon>
        <taxon>Perciformes</taxon>
        <taxon>Notothenioidei</taxon>
        <taxon>Nototheniidae</taxon>
        <taxon>Dissostichus</taxon>
    </lineage>
</organism>
<feature type="transmembrane region" description="Helical" evidence="12">
    <location>
        <begin position="26"/>
        <end position="49"/>
    </location>
</feature>
<evidence type="ECO:0000256" key="12">
    <source>
        <dbReference type="SAM" id="Phobius"/>
    </source>
</evidence>
<keyword evidence="2" id="KW-1003">Cell membrane</keyword>
<sequence length="440" mass="49317">MDGNLSTIASYVLNRTEPYHDAAGPWSLIVLVIIILTIVVGNLLVIIAVARTSQLQTTTNIFIMSLACADLIMGVLVVPLGGTIVVTGNWQLSETFCEFWTSVDVLCVTASIETLCIIAVDRYIAITRPLRHKILLNKWRARVIVCLVWVVSALISFVPIMKGYWRDNDEEAAKCYDTPTCCDFVTNRAFAIISSIVSFYIPLLIMIFVYAKVFLIATRQVQLIDKNRLRFQNDCLTPQVSPYINNILPNACPAPSTLQRKSAKRRPSRLMLVKEHKALKTLGIIMGTFTVCWLPFFLANIINAFKRDIPSEKIFRLLNWLGYINSGLNPIIYCRSPEFRTAFKNLLGCPWLLSTLRPNRFYKELRTRCSCFLWQAEAGTASSFQKSPKSKSDGCESLGSSIGSSKSDKASPGALRSNGSTQFSELSEPETTFFTLQEKD</sequence>
<feature type="transmembrane region" description="Helical" evidence="12">
    <location>
        <begin position="278"/>
        <end position="298"/>
    </location>
</feature>
<dbReference type="PANTHER" id="PTHR24248">
    <property type="entry name" value="ADRENERGIC RECEPTOR-RELATED G-PROTEIN COUPLED RECEPTOR"/>
    <property type="match status" value="1"/>
</dbReference>
<dbReference type="PRINTS" id="PR01102">
    <property type="entry name" value="5HT6RECEPTR"/>
</dbReference>
<keyword evidence="8 10" id="KW-0675">Receptor</keyword>
<evidence type="ECO:0000256" key="2">
    <source>
        <dbReference type="ARBA" id="ARBA00022475"/>
    </source>
</evidence>
<dbReference type="GO" id="GO:0015052">
    <property type="term" value="F:beta3-adrenergic receptor activity"/>
    <property type="evidence" value="ECO:0007669"/>
    <property type="project" value="TreeGrafter"/>
</dbReference>
<dbReference type="PROSITE" id="PS50262">
    <property type="entry name" value="G_PROTEIN_RECEP_F1_2"/>
    <property type="match status" value="1"/>
</dbReference>
<evidence type="ECO:0000256" key="6">
    <source>
        <dbReference type="ARBA" id="ARBA00023136"/>
    </source>
</evidence>
<dbReference type="InterPro" id="IPR000276">
    <property type="entry name" value="GPCR_Rhodpsn"/>
</dbReference>
<dbReference type="GO" id="GO:0071880">
    <property type="term" value="P:adenylate cyclase-activating adrenergic receptor signaling pathway"/>
    <property type="evidence" value="ECO:0007669"/>
    <property type="project" value="TreeGrafter"/>
</dbReference>
<feature type="transmembrane region" description="Helical" evidence="12">
    <location>
        <begin position="189"/>
        <end position="211"/>
    </location>
</feature>
<dbReference type="Proteomes" id="UP001228049">
    <property type="component" value="Unassembled WGS sequence"/>
</dbReference>
<evidence type="ECO:0000313" key="15">
    <source>
        <dbReference type="Proteomes" id="UP001228049"/>
    </source>
</evidence>
<gene>
    <name evidence="14" type="ORF">KUDE01_007961</name>
</gene>
<name>A0AAD9BZJ2_DISEL</name>
<dbReference type="GO" id="GO:0051379">
    <property type="term" value="F:epinephrine binding"/>
    <property type="evidence" value="ECO:0007669"/>
    <property type="project" value="TreeGrafter"/>
</dbReference>